<evidence type="ECO:0000256" key="6">
    <source>
        <dbReference type="ARBA" id="ARBA00022840"/>
    </source>
</evidence>
<dbReference type="InterPro" id="IPR013749">
    <property type="entry name" value="PM/HMP-P_kinase-1"/>
</dbReference>
<evidence type="ECO:0000256" key="2">
    <source>
        <dbReference type="ARBA" id="ARBA00012104"/>
    </source>
</evidence>
<evidence type="ECO:0000313" key="10">
    <source>
        <dbReference type="Proteomes" id="UP001182556"/>
    </source>
</evidence>
<keyword evidence="5" id="KW-0418">Kinase</keyword>
<dbReference type="Gene3D" id="3.40.1190.20">
    <property type="match status" value="1"/>
</dbReference>
<gene>
    <name evidence="9" type="ORF">DB88DRAFT_489994</name>
</gene>
<dbReference type="GO" id="GO:0005524">
    <property type="term" value="F:ATP binding"/>
    <property type="evidence" value="ECO:0007669"/>
    <property type="project" value="UniProtKB-KW"/>
</dbReference>
<evidence type="ECO:0000256" key="7">
    <source>
        <dbReference type="SAM" id="MobiDB-lite"/>
    </source>
</evidence>
<dbReference type="InterPro" id="IPR004625">
    <property type="entry name" value="PyrdxlKinase"/>
</dbReference>
<dbReference type="InterPro" id="IPR029056">
    <property type="entry name" value="Ribokinase-like"/>
</dbReference>
<keyword evidence="4" id="KW-0547">Nucleotide-binding</keyword>
<organism evidence="9 10">
    <name type="scientific">Papiliotrema laurentii</name>
    <name type="common">Cryptococcus laurentii</name>
    <dbReference type="NCBI Taxonomy" id="5418"/>
    <lineage>
        <taxon>Eukaryota</taxon>
        <taxon>Fungi</taxon>
        <taxon>Dikarya</taxon>
        <taxon>Basidiomycota</taxon>
        <taxon>Agaricomycotina</taxon>
        <taxon>Tremellomycetes</taxon>
        <taxon>Tremellales</taxon>
        <taxon>Rhynchogastremaceae</taxon>
        <taxon>Papiliotrema</taxon>
    </lineage>
</organism>
<dbReference type="GO" id="GO:0008478">
    <property type="term" value="F:pyridoxal kinase activity"/>
    <property type="evidence" value="ECO:0007669"/>
    <property type="project" value="UniProtKB-EC"/>
</dbReference>
<sequence length="381" mass="41463">MNDSMSDPTRVLSIQSHVVSGYVGNRAATFPLQALGYDVDVVNTVQFSNHTGYGFTDGHKTTQDQLKAIFNGLTVNGLASHARILTGYIPGAEALKVVAEYIADAKKDRPDLVYILDPVMGDIGKGLYVSSDVVPIYKEMLRLATVITPNQFEVELLSGVTIDSLQTLHSALSGLHSDHDLLHIALSSIPLPASLVASLGLPPPPEAYTRLLPDSPLPWYHPTSSSAPEDDILVCFASTFANEGLETYAFALPTVQGYFSGVGDLFSAMVLAHFPGTGERPLHNAVSRALMIVQQVLLRTHIYSLSHSATQGEATPRPLHSTSVIPTDNELDAAQPVDAKDPKRKAKRMRLRELRLIQERQLLQGTEGWPGKKLEWQKLGL</sequence>
<keyword evidence="3" id="KW-0808">Transferase</keyword>
<dbReference type="SUPFAM" id="SSF53613">
    <property type="entry name" value="Ribokinase-like"/>
    <property type="match status" value="2"/>
</dbReference>
<evidence type="ECO:0000256" key="1">
    <source>
        <dbReference type="ARBA" id="ARBA00008805"/>
    </source>
</evidence>
<dbReference type="Proteomes" id="UP001182556">
    <property type="component" value="Unassembled WGS sequence"/>
</dbReference>
<dbReference type="AlphaFoldDB" id="A0AAD9D316"/>
<dbReference type="GO" id="GO:0005829">
    <property type="term" value="C:cytosol"/>
    <property type="evidence" value="ECO:0007669"/>
    <property type="project" value="TreeGrafter"/>
</dbReference>
<dbReference type="CDD" id="cd01173">
    <property type="entry name" value="pyridoxal_pyridoxamine_kinase"/>
    <property type="match status" value="1"/>
</dbReference>
<evidence type="ECO:0000256" key="5">
    <source>
        <dbReference type="ARBA" id="ARBA00022777"/>
    </source>
</evidence>
<keyword evidence="6" id="KW-0067">ATP-binding</keyword>
<feature type="region of interest" description="Disordered" evidence="7">
    <location>
        <begin position="309"/>
        <end position="346"/>
    </location>
</feature>
<comment type="similarity">
    <text evidence="1">Belongs to the pyridoxine kinase family.</text>
</comment>
<dbReference type="EC" id="2.7.1.35" evidence="2"/>
<evidence type="ECO:0000256" key="4">
    <source>
        <dbReference type="ARBA" id="ARBA00022741"/>
    </source>
</evidence>
<protein>
    <recommendedName>
        <fullName evidence="2">pyridoxal kinase</fullName>
        <ecNumber evidence="2">2.7.1.35</ecNumber>
    </recommendedName>
</protein>
<comment type="caution">
    <text evidence="9">The sequence shown here is derived from an EMBL/GenBank/DDBJ whole genome shotgun (WGS) entry which is preliminary data.</text>
</comment>
<dbReference type="EMBL" id="JAODAN010000005">
    <property type="protein sequence ID" value="KAK1924351.1"/>
    <property type="molecule type" value="Genomic_DNA"/>
</dbReference>
<evidence type="ECO:0000259" key="8">
    <source>
        <dbReference type="Pfam" id="PF08543"/>
    </source>
</evidence>
<name>A0AAD9D316_PAPLA</name>
<feature type="domain" description="Pyridoxamine kinase/Phosphomethylpyrimidine kinase" evidence="8">
    <location>
        <begin position="60"/>
        <end position="177"/>
    </location>
</feature>
<dbReference type="PANTHER" id="PTHR10534:SF2">
    <property type="entry name" value="PYRIDOXAL KINASE"/>
    <property type="match status" value="1"/>
</dbReference>
<accession>A0AAD9D316</accession>
<dbReference type="NCBIfam" id="TIGR00687">
    <property type="entry name" value="pyridox_kin"/>
    <property type="match status" value="1"/>
</dbReference>
<reference evidence="9" key="1">
    <citation type="submission" date="2023-02" db="EMBL/GenBank/DDBJ databases">
        <title>Identification and recombinant expression of a fungal hydrolase from Papiliotrema laurentii that hydrolyzes apple cutin and clears colloidal polyester polyurethane.</title>
        <authorList>
            <consortium name="DOE Joint Genome Institute"/>
            <person name="Roman V.A."/>
            <person name="Bojanowski C."/>
            <person name="Crable B.R."/>
            <person name="Wagner D.N."/>
            <person name="Hung C.S."/>
            <person name="Nadeau L.J."/>
            <person name="Schratz L."/>
            <person name="Haridas S."/>
            <person name="Pangilinan J."/>
            <person name="Lipzen A."/>
            <person name="Na H."/>
            <person name="Yan M."/>
            <person name="Ng V."/>
            <person name="Grigoriev I.V."/>
            <person name="Spatafora J.W."/>
            <person name="Barlow D."/>
            <person name="Biffinger J."/>
            <person name="Kelley-Loughnane N."/>
            <person name="Varaljay V.A."/>
            <person name="Crookes-Goodson W.J."/>
        </authorList>
    </citation>
    <scope>NUCLEOTIDE SEQUENCE</scope>
    <source>
        <strain evidence="9">5307AH</strain>
    </source>
</reference>
<evidence type="ECO:0000256" key="3">
    <source>
        <dbReference type="ARBA" id="ARBA00022679"/>
    </source>
</evidence>
<dbReference type="Pfam" id="PF08543">
    <property type="entry name" value="Phos_pyr_kin"/>
    <property type="match status" value="1"/>
</dbReference>
<dbReference type="PANTHER" id="PTHR10534">
    <property type="entry name" value="PYRIDOXAL KINASE"/>
    <property type="match status" value="1"/>
</dbReference>
<proteinExistence type="inferred from homology"/>
<keyword evidence="10" id="KW-1185">Reference proteome</keyword>
<dbReference type="GO" id="GO:0009443">
    <property type="term" value="P:pyridoxal 5'-phosphate salvage"/>
    <property type="evidence" value="ECO:0007669"/>
    <property type="project" value="InterPro"/>
</dbReference>
<evidence type="ECO:0000313" key="9">
    <source>
        <dbReference type="EMBL" id="KAK1924351.1"/>
    </source>
</evidence>